<comment type="caution">
    <text evidence="2">The sequence shown here is derived from an EMBL/GenBank/DDBJ whole genome shotgun (WGS) entry which is preliminary data.</text>
</comment>
<evidence type="ECO:0000313" key="3">
    <source>
        <dbReference type="Proteomes" id="UP000886812"/>
    </source>
</evidence>
<evidence type="ECO:0000256" key="1">
    <source>
        <dbReference type="SAM" id="SignalP"/>
    </source>
</evidence>
<feature type="signal peptide" evidence="1">
    <location>
        <begin position="1"/>
        <end position="25"/>
    </location>
</feature>
<dbReference type="Gene3D" id="2.40.128.140">
    <property type="entry name" value="Outer membrane protein"/>
    <property type="match status" value="1"/>
</dbReference>
<keyword evidence="1" id="KW-0732">Signal</keyword>
<dbReference type="EMBL" id="DVOG01000095">
    <property type="protein sequence ID" value="HIV04242.1"/>
    <property type="molecule type" value="Genomic_DNA"/>
</dbReference>
<dbReference type="InterPro" id="IPR037107">
    <property type="entry name" value="Put_OMP_sf"/>
</dbReference>
<dbReference type="Proteomes" id="UP000886812">
    <property type="component" value="Unassembled WGS sequence"/>
</dbReference>
<organism evidence="2 3">
    <name type="scientific">Candidatus Spyradosoma merdigallinarum</name>
    <dbReference type="NCBI Taxonomy" id="2840950"/>
    <lineage>
        <taxon>Bacteria</taxon>
        <taxon>Pseudomonadati</taxon>
        <taxon>Verrucomicrobiota</taxon>
        <taxon>Opitutia</taxon>
        <taxon>Opitutia incertae sedis</taxon>
        <taxon>Candidatus Spyradosoma</taxon>
    </lineage>
</organism>
<evidence type="ECO:0000313" key="2">
    <source>
        <dbReference type="EMBL" id="HIV04242.1"/>
    </source>
</evidence>
<gene>
    <name evidence="2" type="ORF">IAC75_03720</name>
</gene>
<protein>
    <submittedName>
        <fullName evidence="2">Lipid A deacylase LpxR family protein</fullName>
    </submittedName>
</protein>
<dbReference type="InterPro" id="IPR018707">
    <property type="entry name" value="LpxR"/>
</dbReference>
<proteinExistence type="predicted"/>
<dbReference type="Pfam" id="PF09982">
    <property type="entry name" value="LpxR"/>
    <property type="match status" value="1"/>
</dbReference>
<reference evidence="2" key="2">
    <citation type="journal article" date="2021" name="PeerJ">
        <title>Extensive microbial diversity within the chicken gut microbiome revealed by metagenomics and culture.</title>
        <authorList>
            <person name="Gilroy R."/>
            <person name="Ravi A."/>
            <person name="Getino M."/>
            <person name="Pursley I."/>
            <person name="Horton D.L."/>
            <person name="Alikhan N.F."/>
            <person name="Baker D."/>
            <person name="Gharbi K."/>
            <person name="Hall N."/>
            <person name="Watson M."/>
            <person name="Adriaenssens E.M."/>
            <person name="Foster-Nyarko E."/>
            <person name="Jarju S."/>
            <person name="Secka A."/>
            <person name="Antonio M."/>
            <person name="Oren A."/>
            <person name="Chaudhuri R.R."/>
            <person name="La Ragione R."/>
            <person name="Hildebrand F."/>
            <person name="Pallen M.J."/>
        </authorList>
    </citation>
    <scope>NUCLEOTIDE SEQUENCE</scope>
    <source>
        <strain evidence="2">10669</strain>
    </source>
</reference>
<name>A0A9D1T1L8_9BACT</name>
<dbReference type="AlphaFoldDB" id="A0A9D1T1L8"/>
<feature type="chain" id="PRO_5038669304" evidence="1">
    <location>
        <begin position="26"/>
        <end position="322"/>
    </location>
</feature>
<accession>A0A9D1T1L8</accession>
<reference evidence="2" key="1">
    <citation type="submission" date="2020-10" db="EMBL/GenBank/DDBJ databases">
        <authorList>
            <person name="Gilroy R."/>
        </authorList>
    </citation>
    <scope>NUCLEOTIDE SEQUENCE</scope>
    <source>
        <strain evidence="2">10669</strain>
    </source>
</reference>
<sequence length="322" mass="35142">MIRISSAAKTLGACAGALFPLVAAAQPDVPAPTRGAFSILDDNDFFGGWSDKYYTNHTRLALTLGADAAADRFRGSWFFSLGQEMYTPREREAEVPDPRDHPYAGYLYASGGKALFSDDLAIAAEIQIGLTGDASLAEEAQKEYHRILDEIRPQGWDTQIDGRLVGQALGEIRRRFVLDGACGNGAWGTDLIARGFGGFGNLRGQLSAGAQLRAGWNLPKDFGAASMRQSTSVVFDPEVNRSLYGFFDVQADAVFWDETLTGNNGDGADIYAYPLAAQFTIGVCAVYDRFMLSVFQAFRSKDFSSQDKDFFAYGGFKFSVFF</sequence>